<evidence type="ECO:0000313" key="2">
    <source>
        <dbReference type="EMBL" id="TGY35260.1"/>
    </source>
</evidence>
<organism evidence="2 3">
    <name type="scientific">Stenotrophomonas maltophilia</name>
    <name type="common">Pseudomonas maltophilia</name>
    <name type="synonym">Xanthomonas maltophilia</name>
    <dbReference type="NCBI Taxonomy" id="40324"/>
    <lineage>
        <taxon>Bacteria</taxon>
        <taxon>Pseudomonadati</taxon>
        <taxon>Pseudomonadota</taxon>
        <taxon>Gammaproteobacteria</taxon>
        <taxon>Lysobacterales</taxon>
        <taxon>Lysobacteraceae</taxon>
        <taxon>Stenotrophomonas</taxon>
        <taxon>Stenotrophomonas maltophilia group</taxon>
    </lineage>
</organism>
<gene>
    <name evidence="2" type="ORF">E5352_05945</name>
</gene>
<sequence length="66" mass="7538">MSDDRFKDAGQFQPEKAWSQIVKDDSRRRAAARITWKDRAFAGWMVALLLICVVGSLVGFGFWLFA</sequence>
<keyword evidence="1" id="KW-0812">Transmembrane</keyword>
<evidence type="ECO:0000313" key="3">
    <source>
        <dbReference type="Proteomes" id="UP000306631"/>
    </source>
</evidence>
<name>A0A4V3RJB0_STEMA</name>
<reference evidence="2 3" key="1">
    <citation type="submission" date="2019-04" db="EMBL/GenBank/DDBJ databases">
        <title>Microbes associate with the intestines of laboratory mice.</title>
        <authorList>
            <person name="Navarre W."/>
            <person name="Wong E."/>
            <person name="Huang K."/>
            <person name="Tropini C."/>
            <person name="Ng K."/>
            <person name="Yu B."/>
        </authorList>
    </citation>
    <scope>NUCLEOTIDE SEQUENCE [LARGE SCALE GENOMIC DNA]</scope>
    <source>
        <strain evidence="2 3">NM62_B4-13</strain>
    </source>
</reference>
<evidence type="ECO:0000256" key="1">
    <source>
        <dbReference type="SAM" id="Phobius"/>
    </source>
</evidence>
<keyword evidence="1" id="KW-1133">Transmembrane helix</keyword>
<keyword evidence="1" id="KW-0472">Membrane</keyword>
<accession>A0A4V3RJB0</accession>
<dbReference type="AlphaFoldDB" id="A0A4V3RJB0"/>
<feature type="transmembrane region" description="Helical" evidence="1">
    <location>
        <begin position="41"/>
        <end position="65"/>
    </location>
</feature>
<dbReference type="Proteomes" id="UP000306631">
    <property type="component" value="Unassembled WGS sequence"/>
</dbReference>
<comment type="caution">
    <text evidence="2">The sequence shown here is derived from an EMBL/GenBank/DDBJ whole genome shotgun (WGS) entry which is preliminary data.</text>
</comment>
<dbReference type="RefSeq" id="WP_136003930.1">
    <property type="nucleotide sequence ID" value="NZ_SRYW01000004.1"/>
</dbReference>
<proteinExistence type="predicted"/>
<protein>
    <submittedName>
        <fullName evidence="2">Uncharacterized protein</fullName>
    </submittedName>
</protein>
<dbReference type="EMBL" id="SRYW01000004">
    <property type="protein sequence ID" value="TGY35260.1"/>
    <property type="molecule type" value="Genomic_DNA"/>
</dbReference>